<accession>A0AA86PKZ5</accession>
<dbReference type="Proteomes" id="UP001642409">
    <property type="component" value="Unassembled WGS sequence"/>
</dbReference>
<evidence type="ECO:0000313" key="2">
    <source>
        <dbReference type="EMBL" id="CAI9940416.1"/>
    </source>
</evidence>
<reference evidence="3 4" key="2">
    <citation type="submission" date="2024-07" db="EMBL/GenBank/DDBJ databases">
        <authorList>
            <person name="Akdeniz Z."/>
        </authorList>
    </citation>
    <scope>NUCLEOTIDE SEQUENCE [LARGE SCALE GENOMIC DNA]</scope>
</reference>
<feature type="transmembrane region" description="Helical" evidence="1">
    <location>
        <begin position="16"/>
        <end position="38"/>
    </location>
</feature>
<organism evidence="2">
    <name type="scientific">Hexamita inflata</name>
    <dbReference type="NCBI Taxonomy" id="28002"/>
    <lineage>
        <taxon>Eukaryota</taxon>
        <taxon>Metamonada</taxon>
        <taxon>Diplomonadida</taxon>
        <taxon>Hexamitidae</taxon>
        <taxon>Hexamitinae</taxon>
        <taxon>Hexamita</taxon>
    </lineage>
</organism>
<gene>
    <name evidence="3" type="ORF">HINF_LOCUS26033</name>
    <name evidence="2" type="ORF">HINF_LOCUS28061</name>
</gene>
<keyword evidence="1" id="KW-1133">Transmembrane helix</keyword>
<proteinExistence type="predicted"/>
<keyword evidence="4" id="KW-1185">Reference proteome</keyword>
<name>A0AA86PKZ5_9EUKA</name>
<dbReference type="EMBL" id="CATOUU010000675">
    <property type="protein sequence ID" value="CAI9940416.1"/>
    <property type="molecule type" value="Genomic_DNA"/>
</dbReference>
<reference evidence="2" key="1">
    <citation type="submission" date="2023-06" db="EMBL/GenBank/DDBJ databases">
        <authorList>
            <person name="Kurt Z."/>
        </authorList>
    </citation>
    <scope>NUCLEOTIDE SEQUENCE</scope>
</reference>
<keyword evidence="1" id="KW-0472">Membrane</keyword>
<comment type="caution">
    <text evidence="2">The sequence shown here is derived from an EMBL/GenBank/DDBJ whole genome shotgun (WGS) entry which is preliminary data.</text>
</comment>
<protein>
    <submittedName>
        <fullName evidence="3">Hypothetical_protein</fullName>
    </submittedName>
</protein>
<dbReference type="AlphaFoldDB" id="A0AA86PKZ5"/>
<feature type="transmembrane region" description="Helical" evidence="1">
    <location>
        <begin position="68"/>
        <end position="88"/>
    </location>
</feature>
<feature type="transmembrane region" description="Helical" evidence="1">
    <location>
        <begin position="95"/>
        <end position="114"/>
    </location>
</feature>
<sequence>MQCPRFLSQCDSSRGVPLWVFILCLLCVSFILLIQIIFLCRSKSVKNVIVLVSLLLQLFLSFFDQFYFNSICLTVFDNLQHVIVFSVLTVQNQNAFLNVQLLGVAVLFVLQFNVVSNDSYIFSVSFLLILNGIIGAVNNIEVLGIALFGVLRIIALFVNNNTGQYVLEQISIVLLGIGKRKRKTDFVAENNDIYV</sequence>
<feature type="transmembrane region" description="Helical" evidence="1">
    <location>
        <begin position="45"/>
        <end position="62"/>
    </location>
</feature>
<evidence type="ECO:0000313" key="4">
    <source>
        <dbReference type="Proteomes" id="UP001642409"/>
    </source>
</evidence>
<dbReference type="EMBL" id="CAXDID020000078">
    <property type="protein sequence ID" value="CAL6017522.1"/>
    <property type="molecule type" value="Genomic_DNA"/>
</dbReference>
<evidence type="ECO:0000256" key="1">
    <source>
        <dbReference type="SAM" id="Phobius"/>
    </source>
</evidence>
<keyword evidence="1" id="KW-0812">Transmembrane</keyword>
<evidence type="ECO:0000313" key="3">
    <source>
        <dbReference type="EMBL" id="CAL6017522.1"/>
    </source>
</evidence>